<dbReference type="PANTHER" id="PTHR30483">
    <property type="entry name" value="LEUCINE-SPECIFIC-BINDING PROTEIN"/>
    <property type="match status" value="1"/>
</dbReference>
<evidence type="ECO:0000256" key="1">
    <source>
        <dbReference type="ARBA" id="ARBA00010062"/>
    </source>
</evidence>
<keyword evidence="8" id="KW-1185">Reference proteome</keyword>
<protein>
    <submittedName>
        <fullName evidence="7">ABC-type branched-chain amino acid transport system, substrate-binding protein</fullName>
    </submittedName>
</protein>
<comment type="similarity">
    <text evidence="1">Belongs to the leucine-binding protein family.</text>
</comment>
<dbReference type="Pfam" id="PF13458">
    <property type="entry name" value="Peripla_BP_6"/>
    <property type="match status" value="2"/>
</dbReference>
<dbReference type="RefSeq" id="WP_084066476.1">
    <property type="nucleotide sequence ID" value="NZ_FWXY01000001.1"/>
</dbReference>
<name>A0A1W1YL02_9BACT</name>
<dbReference type="InterPro" id="IPR028081">
    <property type="entry name" value="Leu-bd"/>
</dbReference>
<dbReference type="InterPro" id="IPR028082">
    <property type="entry name" value="Peripla_BP_I"/>
</dbReference>
<gene>
    <name evidence="7" type="ORF">SAMN02746065_101163</name>
</gene>
<dbReference type="Gene3D" id="3.40.50.2300">
    <property type="match status" value="4"/>
</dbReference>
<dbReference type="InterPro" id="IPR051010">
    <property type="entry name" value="BCAA_transport"/>
</dbReference>
<evidence type="ECO:0000256" key="2">
    <source>
        <dbReference type="ARBA" id="ARBA00022448"/>
    </source>
</evidence>
<dbReference type="OrthoDB" id="9772589at2"/>
<dbReference type="GO" id="GO:0006865">
    <property type="term" value="P:amino acid transport"/>
    <property type="evidence" value="ECO:0007669"/>
    <property type="project" value="UniProtKB-KW"/>
</dbReference>
<evidence type="ECO:0000256" key="3">
    <source>
        <dbReference type="ARBA" id="ARBA00022729"/>
    </source>
</evidence>
<dbReference type="Proteomes" id="UP000192418">
    <property type="component" value="Unassembled WGS sequence"/>
</dbReference>
<feature type="chain" id="PRO_5010739992" evidence="5">
    <location>
        <begin position="26"/>
        <end position="725"/>
    </location>
</feature>
<feature type="domain" description="Leucine-binding protein" evidence="6">
    <location>
        <begin position="28"/>
        <end position="366"/>
    </location>
</feature>
<evidence type="ECO:0000313" key="7">
    <source>
        <dbReference type="EMBL" id="SMC36819.1"/>
    </source>
</evidence>
<dbReference type="PRINTS" id="PR00337">
    <property type="entry name" value="LEUILEVALBP"/>
</dbReference>
<evidence type="ECO:0000259" key="6">
    <source>
        <dbReference type="Pfam" id="PF13458"/>
    </source>
</evidence>
<proteinExistence type="inferred from homology"/>
<dbReference type="InterPro" id="IPR000709">
    <property type="entry name" value="Leu_Ile_Val-bd"/>
</dbReference>
<sequence length="725" mass="78779">MGFTKIIWAVFYLCCFISNPLTTRAFEPVKIAVILAKTGIAAQDNVAMGQAATMAVEEINEKGGLLGSPVELILIDNKSTSLGSKAAAMEAVQRQVTGVIGASWSSHSLAMAPVLQRAGIPMITPVSTMPGLTEIGNYIFRVCFTDELQAKAMASFATKDLNAHTAVVLHNVNEQYSGTLANYFSQCFIKNNGKVLFHGYYTAKSVDFTDMLATVKDMAPDIVFIPGYSRDSALVIRQAVEMGITATFLGGDAWTEKMFDYAGNALNGSYTTASWHKDFSFPGSRHLKALFRKKYTNTPVYNSDIPLTYDAMGLLAHAVKKAGTLNTEKIRDVLAKTVDYHGATGDIAFDGKGNPLGKEVVIVQLEGNTSRFVKSVKEETVKIAAIYALSGKAAESNKPSLEGVINATNDINASGGISDKKIKLHIFDNQSTPIGAKMAAKEAVAKGARAIIGADWSDHSLAVARVAQAAGVPMITNVSTNQEITKTGNYIFRVCFIDSFQGKVMGKFALEDLSAATAVIFTNITSAYSMGLSREFQKTFEKSGGKILFTAPYKTGLKKYKKLISQTKNKNPDVIFFSGHDESGFLARQIQRSGVRSILLGGDDWDTKSFLSKGGKYITKGYYCTHWSMASKSPVSLDFVKRYHTMEKIPSAFALSHDAVLLLANAMNRAGKMDRKSIRDALQETAAFEGITGKIVFNKNRNPVKNAIINEINHGQIRYFKTISP</sequence>
<reference evidence="7 8" key="1">
    <citation type="submission" date="2017-04" db="EMBL/GenBank/DDBJ databases">
        <authorList>
            <person name="Afonso C.L."/>
            <person name="Miller P.J."/>
            <person name="Scott M.A."/>
            <person name="Spackman E."/>
            <person name="Goraichik I."/>
            <person name="Dimitrov K.M."/>
            <person name="Suarez D.L."/>
            <person name="Swayne D.E."/>
        </authorList>
    </citation>
    <scope>NUCLEOTIDE SEQUENCE [LARGE SCALE GENOMIC DNA]</scope>
    <source>
        <strain evidence="7 8">DSM 3385</strain>
    </source>
</reference>
<organism evidence="7 8">
    <name type="scientific">Desulfocicer vacuolatum DSM 3385</name>
    <dbReference type="NCBI Taxonomy" id="1121400"/>
    <lineage>
        <taxon>Bacteria</taxon>
        <taxon>Pseudomonadati</taxon>
        <taxon>Thermodesulfobacteriota</taxon>
        <taxon>Desulfobacteria</taxon>
        <taxon>Desulfobacterales</taxon>
        <taxon>Desulfobacteraceae</taxon>
        <taxon>Desulfocicer</taxon>
    </lineage>
</organism>
<dbReference type="STRING" id="1121400.SAMN02746065_101163"/>
<dbReference type="EMBL" id="FWXY01000001">
    <property type="protein sequence ID" value="SMC36819.1"/>
    <property type="molecule type" value="Genomic_DNA"/>
</dbReference>
<feature type="domain" description="Leucine-binding protein" evidence="6">
    <location>
        <begin position="380"/>
        <end position="709"/>
    </location>
</feature>
<dbReference type="AlphaFoldDB" id="A0A1W1YL02"/>
<keyword evidence="2" id="KW-0813">Transport</keyword>
<dbReference type="PANTHER" id="PTHR30483:SF6">
    <property type="entry name" value="PERIPLASMIC BINDING PROTEIN OF ABC TRANSPORTER FOR NATURAL AMINO ACIDS"/>
    <property type="match status" value="1"/>
</dbReference>
<dbReference type="CDD" id="cd06347">
    <property type="entry name" value="PBP1_ABC_LivK_ligand_binding-like"/>
    <property type="match status" value="2"/>
</dbReference>
<feature type="signal peptide" evidence="5">
    <location>
        <begin position="1"/>
        <end position="25"/>
    </location>
</feature>
<keyword evidence="3 5" id="KW-0732">Signal</keyword>
<evidence type="ECO:0000256" key="5">
    <source>
        <dbReference type="SAM" id="SignalP"/>
    </source>
</evidence>
<evidence type="ECO:0000256" key="4">
    <source>
        <dbReference type="ARBA" id="ARBA00022970"/>
    </source>
</evidence>
<keyword evidence="4" id="KW-0029">Amino-acid transport</keyword>
<accession>A0A1W1YL02</accession>
<dbReference type="SUPFAM" id="SSF53822">
    <property type="entry name" value="Periplasmic binding protein-like I"/>
    <property type="match status" value="2"/>
</dbReference>
<evidence type="ECO:0000313" key="8">
    <source>
        <dbReference type="Proteomes" id="UP000192418"/>
    </source>
</evidence>